<dbReference type="Proteomes" id="UP000633509">
    <property type="component" value="Unassembled WGS sequence"/>
</dbReference>
<sequence length="302" mass="31517">MSTWSETEVPVVRAEERVIVVGYDESPGSEQALRWAVDEAQLRQLPVAVCHAWHWPYLRRPVDKEVLAQLRATGAAVVEEGVRHARELAPALDVRPLLGKGVATAVLLQAARNAELAVLGSRGQGGFEELRVGSAAVQVPAHSVRPVVIVGPENVPVREGGARIVVGADGSPAGQSALEFAFEEAGLRGGSVTVVCCWQDAGDLSGQDGLPFVDRGELRVSAEACFRDAVSALICRHPDVPVTTEFVAGRPERAVIDAARDATLLVLGSRGVGSTPTTLVGPVTQAALAAAGCPVAVTPPSC</sequence>
<dbReference type="PANTHER" id="PTHR46553:SF3">
    <property type="entry name" value="ADENINE NUCLEOTIDE ALPHA HYDROLASES-LIKE SUPERFAMILY PROTEIN"/>
    <property type="match status" value="1"/>
</dbReference>
<dbReference type="PANTHER" id="PTHR46553">
    <property type="entry name" value="ADENINE NUCLEOTIDE ALPHA HYDROLASES-LIKE SUPERFAMILY PROTEIN"/>
    <property type="match status" value="1"/>
</dbReference>
<gene>
    <name evidence="3" type="ORF">H4W80_007175</name>
</gene>
<comment type="similarity">
    <text evidence="1">Belongs to the universal stress protein A family.</text>
</comment>
<keyword evidence="4" id="KW-1185">Reference proteome</keyword>
<dbReference type="EMBL" id="JADBEK010000001">
    <property type="protein sequence ID" value="MBE1588917.1"/>
    <property type="molecule type" value="Genomic_DNA"/>
</dbReference>
<accession>A0ABR9M7N6</accession>
<protein>
    <submittedName>
        <fullName evidence="3">Nucleotide-binding universal stress UspA family protein</fullName>
    </submittedName>
</protein>
<dbReference type="InterPro" id="IPR006015">
    <property type="entry name" value="Universal_stress_UspA"/>
</dbReference>
<dbReference type="PRINTS" id="PR01438">
    <property type="entry name" value="UNVRSLSTRESS"/>
</dbReference>
<evidence type="ECO:0000256" key="1">
    <source>
        <dbReference type="ARBA" id="ARBA00008791"/>
    </source>
</evidence>
<name>A0ABR9M7N6_9ACTN</name>
<dbReference type="SUPFAM" id="SSF52402">
    <property type="entry name" value="Adenine nucleotide alpha hydrolases-like"/>
    <property type="match status" value="2"/>
</dbReference>
<comment type="caution">
    <text evidence="3">The sequence shown here is derived from an EMBL/GenBank/DDBJ whole genome shotgun (WGS) entry which is preliminary data.</text>
</comment>
<feature type="domain" description="UspA" evidence="2">
    <location>
        <begin position="17"/>
        <end position="150"/>
    </location>
</feature>
<feature type="domain" description="UspA" evidence="2">
    <location>
        <begin position="163"/>
        <end position="299"/>
    </location>
</feature>
<dbReference type="Gene3D" id="3.40.50.620">
    <property type="entry name" value="HUPs"/>
    <property type="match status" value="2"/>
</dbReference>
<dbReference type="RefSeq" id="WP_192789048.1">
    <property type="nucleotide sequence ID" value="NZ_JADBEK010000001.1"/>
</dbReference>
<dbReference type="InterPro" id="IPR014729">
    <property type="entry name" value="Rossmann-like_a/b/a_fold"/>
</dbReference>
<organism evidence="3 4">
    <name type="scientific">Nonomuraea angiospora</name>
    <dbReference type="NCBI Taxonomy" id="46172"/>
    <lineage>
        <taxon>Bacteria</taxon>
        <taxon>Bacillati</taxon>
        <taxon>Actinomycetota</taxon>
        <taxon>Actinomycetes</taxon>
        <taxon>Streptosporangiales</taxon>
        <taxon>Streptosporangiaceae</taxon>
        <taxon>Nonomuraea</taxon>
    </lineage>
</organism>
<dbReference type="Pfam" id="PF00582">
    <property type="entry name" value="Usp"/>
    <property type="match status" value="2"/>
</dbReference>
<dbReference type="InterPro" id="IPR006016">
    <property type="entry name" value="UspA"/>
</dbReference>
<proteinExistence type="inferred from homology"/>
<evidence type="ECO:0000313" key="4">
    <source>
        <dbReference type="Proteomes" id="UP000633509"/>
    </source>
</evidence>
<reference evidence="3 4" key="1">
    <citation type="submission" date="2020-10" db="EMBL/GenBank/DDBJ databases">
        <title>Sequencing the genomes of 1000 actinobacteria strains.</title>
        <authorList>
            <person name="Klenk H.-P."/>
        </authorList>
    </citation>
    <scope>NUCLEOTIDE SEQUENCE [LARGE SCALE GENOMIC DNA]</scope>
    <source>
        <strain evidence="3 4">DSM 43173</strain>
    </source>
</reference>
<evidence type="ECO:0000313" key="3">
    <source>
        <dbReference type="EMBL" id="MBE1588917.1"/>
    </source>
</evidence>
<evidence type="ECO:0000259" key="2">
    <source>
        <dbReference type="Pfam" id="PF00582"/>
    </source>
</evidence>